<evidence type="ECO:0000256" key="1">
    <source>
        <dbReference type="SAM" id="MobiDB-lite"/>
    </source>
</evidence>
<feature type="region of interest" description="Disordered" evidence="1">
    <location>
        <begin position="1"/>
        <end position="54"/>
    </location>
</feature>
<sequence>MVRRRRHGQPTVAPVARQRRRRRRQNATLEEARPVKTKKQAHWERRGKLAFGAT</sequence>
<name>A0A4D6NG38_VIGUN</name>
<organism evidence="2 3">
    <name type="scientific">Vigna unguiculata</name>
    <name type="common">Cowpea</name>
    <dbReference type="NCBI Taxonomy" id="3917"/>
    <lineage>
        <taxon>Eukaryota</taxon>
        <taxon>Viridiplantae</taxon>
        <taxon>Streptophyta</taxon>
        <taxon>Embryophyta</taxon>
        <taxon>Tracheophyta</taxon>
        <taxon>Spermatophyta</taxon>
        <taxon>Magnoliopsida</taxon>
        <taxon>eudicotyledons</taxon>
        <taxon>Gunneridae</taxon>
        <taxon>Pentapetalae</taxon>
        <taxon>rosids</taxon>
        <taxon>fabids</taxon>
        <taxon>Fabales</taxon>
        <taxon>Fabaceae</taxon>
        <taxon>Papilionoideae</taxon>
        <taxon>50 kb inversion clade</taxon>
        <taxon>NPAAA clade</taxon>
        <taxon>indigoferoid/millettioid clade</taxon>
        <taxon>Phaseoleae</taxon>
        <taxon>Vigna</taxon>
    </lineage>
</organism>
<gene>
    <name evidence="2" type="ORF">DEO72_LG10g3560</name>
</gene>
<evidence type="ECO:0000313" key="3">
    <source>
        <dbReference type="Proteomes" id="UP000501690"/>
    </source>
</evidence>
<evidence type="ECO:0000313" key="2">
    <source>
        <dbReference type="EMBL" id="QCE12318.1"/>
    </source>
</evidence>
<proteinExistence type="predicted"/>
<dbReference type="AlphaFoldDB" id="A0A4D6NG38"/>
<protein>
    <submittedName>
        <fullName evidence="2">Uncharacterized protein</fullName>
    </submittedName>
</protein>
<keyword evidence="3" id="KW-1185">Reference proteome</keyword>
<dbReference type="EMBL" id="CP039354">
    <property type="protein sequence ID" value="QCE12318.1"/>
    <property type="molecule type" value="Genomic_DNA"/>
</dbReference>
<dbReference type="Proteomes" id="UP000501690">
    <property type="component" value="Linkage Group LG10"/>
</dbReference>
<accession>A0A4D6NG38</accession>
<reference evidence="2 3" key="1">
    <citation type="submission" date="2019-04" db="EMBL/GenBank/DDBJ databases">
        <title>An improved genome assembly and genetic linkage map for asparagus bean, Vigna unguiculata ssp. sesquipedialis.</title>
        <authorList>
            <person name="Xia Q."/>
            <person name="Zhang R."/>
            <person name="Dong Y."/>
        </authorList>
    </citation>
    <scope>NUCLEOTIDE SEQUENCE [LARGE SCALE GENOMIC DNA]</scope>
    <source>
        <tissue evidence="2">Leaf</tissue>
    </source>
</reference>